<dbReference type="Proteomes" id="UP001404956">
    <property type="component" value="Unassembled WGS sequence"/>
</dbReference>
<dbReference type="CDD" id="cd00293">
    <property type="entry name" value="USP-like"/>
    <property type="match status" value="1"/>
</dbReference>
<dbReference type="InterPro" id="IPR006016">
    <property type="entry name" value="UspA"/>
</dbReference>
<organism evidence="5 6">
    <name type="scientific">Deinococcus aluminii</name>
    <dbReference type="NCBI Taxonomy" id="1656885"/>
    <lineage>
        <taxon>Bacteria</taxon>
        <taxon>Thermotogati</taxon>
        <taxon>Deinococcota</taxon>
        <taxon>Deinococci</taxon>
        <taxon>Deinococcales</taxon>
        <taxon>Deinococcaceae</taxon>
        <taxon>Deinococcus</taxon>
    </lineage>
</organism>
<dbReference type="RefSeq" id="WP_345451649.1">
    <property type="nucleotide sequence ID" value="NZ_BAABRV010000002.1"/>
</dbReference>
<keyword evidence="2" id="KW-0547">Nucleotide-binding</keyword>
<sequence>MTHPGNTILVTTDASELGHRALAHAQSLARALHADLTVLYVQPDPLPTMAEAYVYVPSNTDQAQEEALRDIRDDLARRLPGARVRVKHADGHPIPRLIIEAAREEGAALIVMSTHGRSGLGRALLGSVAEAVAHHAPVPVLLVRAGQEVKDWTSGETGPG</sequence>
<keyword evidence="6" id="KW-1185">Reference proteome</keyword>
<evidence type="ECO:0000313" key="6">
    <source>
        <dbReference type="Proteomes" id="UP001404956"/>
    </source>
</evidence>
<dbReference type="InterPro" id="IPR006015">
    <property type="entry name" value="Universal_stress_UspA"/>
</dbReference>
<comment type="caution">
    <text evidence="5">The sequence shown here is derived from an EMBL/GenBank/DDBJ whole genome shotgun (WGS) entry which is preliminary data.</text>
</comment>
<dbReference type="PANTHER" id="PTHR46268">
    <property type="entry name" value="STRESS RESPONSE PROTEIN NHAX"/>
    <property type="match status" value="1"/>
</dbReference>
<dbReference type="Pfam" id="PF00582">
    <property type="entry name" value="Usp"/>
    <property type="match status" value="1"/>
</dbReference>
<evidence type="ECO:0000313" key="5">
    <source>
        <dbReference type="EMBL" id="GAA5532487.1"/>
    </source>
</evidence>
<accession>A0ABP9XAT6</accession>
<evidence type="ECO:0000256" key="2">
    <source>
        <dbReference type="ARBA" id="ARBA00022741"/>
    </source>
</evidence>
<reference evidence="5 6" key="1">
    <citation type="submission" date="2024-02" db="EMBL/GenBank/DDBJ databases">
        <title>Deinococcus aluminii NBRC 112889.</title>
        <authorList>
            <person name="Ichikawa N."/>
            <person name="Katano-Makiyama Y."/>
            <person name="Hidaka K."/>
        </authorList>
    </citation>
    <scope>NUCLEOTIDE SEQUENCE [LARGE SCALE GENOMIC DNA]</scope>
    <source>
        <strain evidence="5 6">NBRC 112889</strain>
    </source>
</reference>
<dbReference type="InterPro" id="IPR014729">
    <property type="entry name" value="Rossmann-like_a/b/a_fold"/>
</dbReference>
<comment type="similarity">
    <text evidence="1">Belongs to the universal stress protein A family.</text>
</comment>
<gene>
    <name evidence="5" type="ORF">Dalu01_00876</name>
</gene>
<dbReference type="SUPFAM" id="SSF52402">
    <property type="entry name" value="Adenine nucleotide alpha hydrolases-like"/>
    <property type="match status" value="1"/>
</dbReference>
<proteinExistence type="inferred from homology"/>
<keyword evidence="3" id="KW-0067">ATP-binding</keyword>
<dbReference type="Gene3D" id="3.40.50.620">
    <property type="entry name" value="HUPs"/>
    <property type="match status" value="1"/>
</dbReference>
<dbReference type="EMBL" id="BAABRV010000002">
    <property type="protein sequence ID" value="GAA5532487.1"/>
    <property type="molecule type" value="Genomic_DNA"/>
</dbReference>
<dbReference type="PANTHER" id="PTHR46268:SF27">
    <property type="entry name" value="UNIVERSAL STRESS PROTEIN RV2623"/>
    <property type="match status" value="1"/>
</dbReference>
<protein>
    <recommendedName>
        <fullName evidence="4">UspA domain-containing protein</fullName>
    </recommendedName>
</protein>
<dbReference type="PRINTS" id="PR01438">
    <property type="entry name" value="UNVRSLSTRESS"/>
</dbReference>
<evidence type="ECO:0000256" key="1">
    <source>
        <dbReference type="ARBA" id="ARBA00008791"/>
    </source>
</evidence>
<evidence type="ECO:0000256" key="3">
    <source>
        <dbReference type="ARBA" id="ARBA00022840"/>
    </source>
</evidence>
<name>A0ABP9XAT6_9DEIO</name>
<feature type="domain" description="UspA" evidence="4">
    <location>
        <begin position="7"/>
        <end position="144"/>
    </location>
</feature>
<evidence type="ECO:0000259" key="4">
    <source>
        <dbReference type="Pfam" id="PF00582"/>
    </source>
</evidence>